<organism evidence="8 9">
    <name type="scientific">Methylomonas subterranea</name>
    <dbReference type="NCBI Taxonomy" id="2952225"/>
    <lineage>
        <taxon>Bacteria</taxon>
        <taxon>Pseudomonadati</taxon>
        <taxon>Pseudomonadota</taxon>
        <taxon>Gammaproteobacteria</taxon>
        <taxon>Methylococcales</taxon>
        <taxon>Methylococcaceae</taxon>
        <taxon>Methylomonas</taxon>
    </lineage>
</organism>
<dbReference type="NCBIfam" id="TIGR03480">
    <property type="entry name" value="HpnN"/>
    <property type="match status" value="1"/>
</dbReference>
<dbReference type="RefSeq" id="WP_256600122.1">
    <property type="nucleotide sequence ID" value="NZ_JANIBJ010000001.1"/>
</dbReference>
<feature type="domain" description="SSD" evidence="7">
    <location>
        <begin position="304"/>
        <end position="430"/>
    </location>
</feature>
<keyword evidence="4 6" id="KW-1133">Transmembrane helix</keyword>
<dbReference type="InterPro" id="IPR017841">
    <property type="entry name" value="Hopanoid_biosynth_HpnN"/>
</dbReference>
<gene>
    <name evidence="8" type="ORF">NP590_00240</name>
</gene>
<feature type="transmembrane region" description="Helical" evidence="6">
    <location>
        <begin position="21"/>
        <end position="41"/>
    </location>
</feature>
<feature type="transmembrane region" description="Helical" evidence="6">
    <location>
        <begin position="844"/>
        <end position="866"/>
    </location>
</feature>
<evidence type="ECO:0000256" key="2">
    <source>
        <dbReference type="ARBA" id="ARBA00022475"/>
    </source>
</evidence>
<comment type="subcellular location">
    <subcellularLocation>
        <location evidence="1">Cell membrane</location>
        <topology evidence="1">Multi-pass membrane protein</topology>
    </subcellularLocation>
</comment>
<protein>
    <submittedName>
        <fullName evidence="8">MMPL family transporter</fullName>
    </submittedName>
</protein>
<dbReference type="PANTHER" id="PTHR33406:SF13">
    <property type="entry name" value="MEMBRANE PROTEIN YDFJ"/>
    <property type="match status" value="1"/>
</dbReference>
<keyword evidence="3 6" id="KW-0812">Transmembrane</keyword>
<evidence type="ECO:0000256" key="3">
    <source>
        <dbReference type="ARBA" id="ARBA00022692"/>
    </source>
</evidence>
<evidence type="ECO:0000256" key="6">
    <source>
        <dbReference type="SAM" id="Phobius"/>
    </source>
</evidence>
<name>A0ABT1TAN2_9GAMM</name>
<dbReference type="EMBL" id="JANIBJ010000001">
    <property type="protein sequence ID" value="MCQ8102515.1"/>
    <property type="molecule type" value="Genomic_DNA"/>
</dbReference>
<feature type="transmembrane region" description="Helical" evidence="6">
    <location>
        <begin position="818"/>
        <end position="838"/>
    </location>
</feature>
<proteinExistence type="predicted"/>
<evidence type="ECO:0000313" key="9">
    <source>
        <dbReference type="Proteomes" id="UP001524499"/>
    </source>
</evidence>
<keyword evidence="5 6" id="KW-0472">Membrane</keyword>
<dbReference type="InterPro" id="IPR000731">
    <property type="entry name" value="SSD"/>
</dbReference>
<dbReference type="InterPro" id="IPR050545">
    <property type="entry name" value="Mycobact_MmpL"/>
</dbReference>
<dbReference type="Proteomes" id="UP001524499">
    <property type="component" value="Unassembled WGS sequence"/>
</dbReference>
<comment type="caution">
    <text evidence="8">The sequence shown here is derived from an EMBL/GenBank/DDBJ whole genome shotgun (WGS) entry which is preliminary data.</text>
</comment>
<feature type="transmembrane region" description="Helical" evidence="6">
    <location>
        <begin position="407"/>
        <end position="431"/>
    </location>
</feature>
<dbReference type="PROSITE" id="PS50156">
    <property type="entry name" value="SSD"/>
    <property type="match status" value="1"/>
</dbReference>
<feature type="transmembrane region" description="Helical" evidence="6">
    <location>
        <begin position="331"/>
        <end position="355"/>
    </location>
</feature>
<evidence type="ECO:0000313" key="8">
    <source>
        <dbReference type="EMBL" id="MCQ8102515.1"/>
    </source>
</evidence>
<feature type="transmembrane region" description="Helical" evidence="6">
    <location>
        <begin position="776"/>
        <end position="797"/>
    </location>
</feature>
<dbReference type="Gene3D" id="1.20.1640.10">
    <property type="entry name" value="Multidrug efflux transporter AcrB transmembrane domain"/>
    <property type="match status" value="2"/>
</dbReference>
<keyword evidence="9" id="KW-1185">Reference proteome</keyword>
<evidence type="ECO:0000256" key="5">
    <source>
        <dbReference type="ARBA" id="ARBA00023136"/>
    </source>
</evidence>
<dbReference type="SUPFAM" id="SSF82866">
    <property type="entry name" value="Multidrug efflux transporter AcrB transmembrane domain"/>
    <property type="match status" value="2"/>
</dbReference>
<feature type="transmembrane region" description="Helical" evidence="6">
    <location>
        <begin position="376"/>
        <end position="395"/>
    </location>
</feature>
<feature type="transmembrane region" description="Helical" evidence="6">
    <location>
        <begin position="749"/>
        <end position="770"/>
    </location>
</feature>
<feature type="transmembrane region" description="Helical" evidence="6">
    <location>
        <begin position="452"/>
        <end position="474"/>
    </location>
</feature>
<accession>A0ABT1TAN2</accession>
<dbReference type="PANTHER" id="PTHR33406">
    <property type="entry name" value="MEMBRANE PROTEIN MJ1562-RELATED"/>
    <property type="match status" value="1"/>
</dbReference>
<dbReference type="InterPro" id="IPR004869">
    <property type="entry name" value="MMPL_dom"/>
</dbReference>
<feature type="transmembrane region" description="Helical" evidence="6">
    <location>
        <begin position="278"/>
        <end position="296"/>
    </location>
</feature>
<dbReference type="Pfam" id="PF03176">
    <property type="entry name" value="MMPL"/>
    <property type="match status" value="1"/>
</dbReference>
<evidence type="ECO:0000256" key="4">
    <source>
        <dbReference type="ARBA" id="ARBA00022989"/>
    </source>
</evidence>
<feature type="transmembrane region" description="Helical" evidence="6">
    <location>
        <begin position="723"/>
        <end position="742"/>
    </location>
</feature>
<feature type="transmembrane region" description="Helical" evidence="6">
    <location>
        <begin position="303"/>
        <end position="325"/>
    </location>
</feature>
<reference evidence="8 9" key="1">
    <citation type="submission" date="2022-07" db="EMBL/GenBank/DDBJ databases">
        <title>Methylomonas rivi sp. nov., Methylomonas rosea sp. nov., Methylomonas aureus sp. nov. and Methylomonas subterranea sp. nov., four novel methanotrophs isolated from a freshwater creek and the deep terrestrial subsurface.</title>
        <authorList>
            <person name="Abin C."/>
            <person name="Sankaranarayanan K."/>
            <person name="Garner C."/>
            <person name="Sindelar R."/>
            <person name="Kotary K."/>
            <person name="Garner R."/>
            <person name="Barclay S."/>
            <person name="Lawson P."/>
            <person name="Krumholz L."/>
        </authorList>
    </citation>
    <scope>NUCLEOTIDE SEQUENCE [LARGE SCALE GENOMIC DNA]</scope>
    <source>
        <strain evidence="8 9">SURF-2</strain>
    </source>
</reference>
<evidence type="ECO:0000259" key="7">
    <source>
        <dbReference type="PROSITE" id="PS50156"/>
    </source>
</evidence>
<sequence length="872" mass="95402">MPLAATTIKTRLFAFLSRLPIRFPWSLLLLFALLATGSVFYTRDHLGINTNTSDLLSQDLPFIKIRAELDRAFPRDALAIIVVVESPTPEQTAEAARTIEAHLQVEKALFESAYTPVDNAFFRRQGFLYLTEEELETLSNKLVDAQPFIGYLSAHYHFAGLTDIIGLALEGRERDLAMPLDPLLNAVGESLRAVKAGRPHYLSWQQLLTEKSFAGDQTRRLVITRVHLDYKQLMPAGKPMQHLRELAVDMAGRFPGVQLSFTGEIALEHEEMETVNQGMIISSLVSLVLVCLALWIGLRSLRLLLMTFVALLVGLALTAGFAALTVGHLNLISVAFAVLYIGLGVDFATHLCLRYQECRQQGMATEQAILNSMDTVGRSLFLCAATTAIGFFAFIPTDFKGVSELGIISGGGIFIGLLVSLSLLPAMLKLLPINPPPTNGKTFLPEWIYEFPFRHAGAVLILAATAALLAGLTLTQMRFDSNPINLRDPNTQSVIAFKQLLRSQTDSPFATSALTDSLAHADELAARFAKLPSVHEAITLSDMVPGQQEEKLEIIDNLNLIMPVQLNRFAEQPEHSDVRAALLKLRDRLQTAVRQPGQLVALPVLEQLTREVTDFIQYADALPNPVAGYAVLEDSIMKLLPHTMLMLRDGLTASEFGIEDLPPEVTSQWVSADGIYRVLVLPKQDLNNPENLKRFVNEVMGIYPKVFGLPIGDVTSGQAIVDAFIQAFSGALAMIVLLLLLLTRRIKSTLLVVTPLLLAALLTAAGNVLLDNPFNFANIIVLPLLLGMGVDSGIHIVHRLRHQPDHKQLLQTSAARGVFYSALTTLCSFSSLAFNTHAGTASMGLLLAIGISLTLVCSMLVLPAMAHKIGIE</sequence>
<evidence type="ECO:0000256" key="1">
    <source>
        <dbReference type="ARBA" id="ARBA00004651"/>
    </source>
</evidence>
<keyword evidence="2" id="KW-1003">Cell membrane</keyword>